<evidence type="ECO:0008006" key="9">
    <source>
        <dbReference type="Google" id="ProtNLM"/>
    </source>
</evidence>
<feature type="transmembrane region" description="Helical" evidence="6">
    <location>
        <begin position="55"/>
        <end position="74"/>
    </location>
</feature>
<evidence type="ECO:0000313" key="8">
    <source>
        <dbReference type="Proteomes" id="UP001620626"/>
    </source>
</evidence>
<name>A0ABD2IVE7_9BILA</name>
<dbReference type="PANTHER" id="PTHR31792:SF3">
    <property type="entry name" value="VACUOLAR ATPASE ASSEMBLY INTEGRAL MEMBRANE PROTEIN VMA21"/>
    <property type="match status" value="1"/>
</dbReference>
<gene>
    <name evidence="7" type="ORF">niasHT_039762</name>
</gene>
<dbReference type="EMBL" id="JBICBT010001137">
    <property type="protein sequence ID" value="KAL3081285.1"/>
    <property type="molecule type" value="Genomic_DNA"/>
</dbReference>
<keyword evidence="2" id="KW-0256">Endoplasmic reticulum</keyword>
<protein>
    <recommendedName>
        <fullName evidence="9">Vacuolar ATPase assembly integral membrane protein VMA21 homolog</fullName>
    </recommendedName>
</protein>
<evidence type="ECO:0000256" key="2">
    <source>
        <dbReference type="ARBA" id="ARBA00022824"/>
    </source>
</evidence>
<evidence type="ECO:0000256" key="4">
    <source>
        <dbReference type="ARBA" id="ARBA00023136"/>
    </source>
</evidence>
<organism evidence="7 8">
    <name type="scientific">Heterodera trifolii</name>
    <dbReference type="NCBI Taxonomy" id="157864"/>
    <lineage>
        <taxon>Eukaryota</taxon>
        <taxon>Metazoa</taxon>
        <taxon>Ecdysozoa</taxon>
        <taxon>Nematoda</taxon>
        <taxon>Chromadorea</taxon>
        <taxon>Rhabditida</taxon>
        <taxon>Tylenchina</taxon>
        <taxon>Tylenchomorpha</taxon>
        <taxon>Tylenchoidea</taxon>
        <taxon>Heteroderidae</taxon>
        <taxon>Heteroderinae</taxon>
        <taxon>Heterodera</taxon>
    </lineage>
</organism>
<evidence type="ECO:0000256" key="5">
    <source>
        <dbReference type="ARBA" id="ARBA00023329"/>
    </source>
</evidence>
<proteinExistence type="predicted"/>
<evidence type="ECO:0000256" key="3">
    <source>
        <dbReference type="ARBA" id="ARBA00022989"/>
    </source>
</evidence>
<dbReference type="InterPro" id="IPR019013">
    <property type="entry name" value="Vma21"/>
</dbReference>
<keyword evidence="1 6" id="KW-0812">Transmembrane</keyword>
<keyword evidence="5" id="KW-0968">Cytoplasmic vesicle</keyword>
<comment type="caution">
    <text evidence="7">The sequence shown here is derived from an EMBL/GenBank/DDBJ whole genome shotgun (WGS) entry which is preliminary data.</text>
</comment>
<dbReference type="AlphaFoldDB" id="A0ABD2IVE7"/>
<accession>A0ABD2IVE7</accession>
<keyword evidence="8" id="KW-1185">Reference proteome</keyword>
<dbReference type="GO" id="GO:0031410">
    <property type="term" value="C:cytoplasmic vesicle"/>
    <property type="evidence" value="ECO:0007669"/>
    <property type="project" value="UniProtKB-KW"/>
</dbReference>
<dbReference type="PANTHER" id="PTHR31792">
    <property type="entry name" value="VACUOLAR ATPASE ASSEMBLY INTEGRAL MEMBRANE PROTEIN VMA21"/>
    <property type="match status" value="1"/>
</dbReference>
<feature type="transmembrane region" description="Helical" evidence="6">
    <location>
        <begin position="20"/>
        <end position="43"/>
    </location>
</feature>
<dbReference type="Proteomes" id="UP001620626">
    <property type="component" value="Unassembled WGS sequence"/>
</dbReference>
<evidence type="ECO:0000256" key="6">
    <source>
        <dbReference type="SAM" id="Phobius"/>
    </source>
</evidence>
<keyword evidence="3 6" id="KW-1133">Transmembrane helix</keyword>
<keyword evidence="4 6" id="KW-0472">Membrane</keyword>
<reference evidence="7 8" key="1">
    <citation type="submission" date="2024-10" db="EMBL/GenBank/DDBJ databases">
        <authorList>
            <person name="Kim D."/>
        </authorList>
    </citation>
    <scope>NUCLEOTIDE SEQUENCE [LARGE SCALE GENOMIC DNA]</scope>
    <source>
        <strain evidence="7">BH-2024</strain>
    </source>
</reference>
<sequence>MEEIIPNLRDPLVKNRMKSLFAYSFLILSVPLGSMFLLKTFVFETIFGWHSRDSMLYSAIAAVVMVHLVLFVWIRTTWEDGKPSEKLD</sequence>
<evidence type="ECO:0000256" key="1">
    <source>
        <dbReference type="ARBA" id="ARBA00022692"/>
    </source>
</evidence>
<dbReference type="Pfam" id="PF09446">
    <property type="entry name" value="VMA21"/>
    <property type="match status" value="1"/>
</dbReference>
<evidence type="ECO:0000313" key="7">
    <source>
        <dbReference type="EMBL" id="KAL3081285.1"/>
    </source>
</evidence>